<dbReference type="CDD" id="cd00408">
    <property type="entry name" value="DHDPS-like"/>
    <property type="match status" value="1"/>
</dbReference>
<dbReference type="SMART" id="SM01130">
    <property type="entry name" value="DHDPS"/>
    <property type="match status" value="1"/>
</dbReference>
<evidence type="ECO:0000256" key="2">
    <source>
        <dbReference type="PIRNR" id="PIRNR001365"/>
    </source>
</evidence>
<dbReference type="EMBL" id="FXAO01000005">
    <property type="protein sequence ID" value="SMG36919.1"/>
    <property type="molecule type" value="Genomic_DNA"/>
</dbReference>
<dbReference type="PANTHER" id="PTHR42849:SF1">
    <property type="entry name" value="N-ACETYLNEURAMINATE LYASE"/>
    <property type="match status" value="1"/>
</dbReference>
<protein>
    <submittedName>
        <fullName evidence="5">4-hydroxy-tetrahydrodipicolinate synthase</fullName>
    </submittedName>
</protein>
<dbReference type="STRING" id="188872.SAMN03080602_02568"/>
<feature type="active site" description="Schiff-base intermediate with substrate" evidence="3">
    <location>
        <position position="164"/>
    </location>
</feature>
<dbReference type="InterPro" id="IPR013785">
    <property type="entry name" value="Aldolase_TIM"/>
</dbReference>
<evidence type="ECO:0000256" key="4">
    <source>
        <dbReference type="PIRSR" id="PIRSR001365-2"/>
    </source>
</evidence>
<dbReference type="PRINTS" id="PR00146">
    <property type="entry name" value="DHPICSNTHASE"/>
</dbReference>
<dbReference type="GO" id="GO:0019262">
    <property type="term" value="P:N-acetylneuraminate catabolic process"/>
    <property type="evidence" value="ECO:0007669"/>
    <property type="project" value="TreeGrafter"/>
</dbReference>
<dbReference type="OrthoDB" id="9778880at2"/>
<keyword evidence="1 2" id="KW-0456">Lyase</keyword>
<dbReference type="Gene3D" id="3.20.20.70">
    <property type="entry name" value="Aldolase class I"/>
    <property type="match status" value="1"/>
</dbReference>
<dbReference type="Pfam" id="PF00701">
    <property type="entry name" value="DHDPS"/>
    <property type="match status" value="1"/>
</dbReference>
<dbReference type="PIRSF" id="PIRSF001365">
    <property type="entry name" value="DHDPS"/>
    <property type="match status" value="1"/>
</dbReference>
<evidence type="ECO:0000256" key="1">
    <source>
        <dbReference type="ARBA" id="ARBA00023239"/>
    </source>
</evidence>
<comment type="similarity">
    <text evidence="2">Belongs to the DapA family.</text>
</comment>
<organism evidence="5 6">
    <name type="scientific">Arenibacter troitsensis</name>
    <dbReference type="NCBI Taxonomy" id="188872"/>
    <lineage>
        <taxon>Bacteria</taxon>
        <taxon>Pseudomonadati</taxon>
        <taxon>Bacteroidota</taxon>
        <taxon>Flavobacteriia</taxon>
        <taxon>Flavobacteriales</taxon>
        <taxon>Flavobacteriaceae</taxon>
        <taxon>Arenibacter</taxon>
    </lineage>
</organism>
<feature type="binding site" evidence="4">
    <location>
        <position position="208"/>
    </location>
    <ligand>
        <name>pyruvate</name>
        <dbReference type="ChEBI" id="CHEBI:15361"/>
    </ligand>
</feature>
<dbReference type="Proteomes" id="UP000193420">
    <property type="component" value="Unassembled WGS sequence"/>
</dbReference>
<sequence length="308" mass="34275">MMKLVIKGIIPPMITPLLENKQLDLVGLKNLLHHLINGGVHGIFILGTTGEGPSLSYAVRKQLITETCKIVNKKVPVLVGITDTSIDGTMEIANHAKKVGADALVVAPPYYFPIAQEEMGDYLESLVPMLPLPFMMYNMPSCTKLHLSIDVVRRAKELGAIGIKDSSGDLTYLYSLIEEFKSDPSFSIIAGTELFLPETILNGGHGSVAGGANFFPRLFVDLYEAAMDQNLEKIKILREKVIMVHRTIYEVGEYSSRHIKGTKAALMAMGICQDHNAEPLDRFTEEQRNRIKTYIAQFNYKNEYNTVQ</sequence>
<feature type="binding site" evidence="4">
    <location>
        <position position="49"/>
    </location>
    <ligand>
        <name>pyruvate</name>
        <dbReference type="ChEBI" id="CHEBI:15361"/>
    </ligand>
</feature>
<dbReference type="PANTHER" id="PTHR42849">
    <property type="entry name" value="N-ACETYLNEURAMINATE LYASE"/>
    <property type="match status" value="1"/>
</dbReference>
<feature type="active site" description="Proton donor/acceptor" evidence="3">
    <location>
        <position position="137"/>
    </location>
</feature>
<gene>
    <name evidence="5" type="ORF">SAMN03080602_02568</name>
</gene>
<evidence type="ECO:0000313" key="6">
    <source>
        <dbReference type="Proteomes" id="UP000193420"/>
    </source>
</evidence>
<dbReference type="SUPFAM" id="SSF51569">
    <property type="entry name" value="Aldolase"/>
    <property type="match status" value="1"/>
</dbReference>
<evidence type="ECO:0000313" key="5">
    <source>
        <dbReference type="EMBL" id="SMG36919.1"/>
    </source>
</evidence>
<dbReference type="AlphaFoldDB" id="A0A1X7K7D7"/>
<dbReference type="InterPro" id="IPR002220">
    <property type="entry name" value="DapA-like"/>
</dbReference>
<dbReference type="GO" id="GO:0008747">
    <property type="term" value="F:N-acetylneuraminate lyase activity"/>
    <property type="evidence" value="ECO:0007669"/>
    <property type="project" value="TreeGrafter"/>
</dbReference>
<name>A0A1X7K7D7_9FLAO</name>
<proteinExistence type="inferred from homology"/>
<dbReference type="RefSeq" id="WP_085499370.1">
    <property type="nucleotide sequence ID" value="NZ_FXAO01000005.1"/>
</dbReference>
<keyword evidence="6" id="KW-1185">Reference proteome</keyword>
<evidence type="ECO:0000256" key="3">
    <source>
        <dbReference type="PIRSR" id="PIRSR001365-1"/>
    </source>
</evidence>
<reference evidence="6" key="1">
    <citation type="submission" date="2017-04" db="EMBL/GenBank/DDBJ databases">
        <authorList>
            <person name="Varghese N."/>
            <person name="Submissions S."/>
        </authorList>
    </citation>
    <scope>NUCLEOTIDE SEQUENCE [LARGE SCALE GENOMIC DNA]</scope>
    <source>
        <strain evidence="6">DSM 19835</strain>
    </source>
</reference>
<dbReference type="GO" id="GO:0005829">
    <property type="term" value="C:cytosol"/>
    <property type="evidence" value="ECO:0007669"/>
    <property type="project" value="TreeGrafter"/>
</dbReference>
<accession>A0A1X7K7D7</accession>